<comment type="caution">
    <text evidence="8">The sequence shown here is derived from an EMBL/GenBank/DDBJ whole genome shotgun (WGS) entry which is preliminary data.</text>
</comment>
<dbReference type="PATRIC" id="fig|1232683.4.peg.1064"/>
<dbReference type="PANTHER" id="PTHR32322">
    <property type="entry name" value="INNER MEMBRANE TRANSPORTER"/>
    <property type="match status" value="1"/>
</dbReference>
<dbReference type="eggNOG" id="COG0697">
    <property type="taxonomic scope" value="Bacteria"/>
</dbReference>
<keyword evidence="9" id="KW-1185">Reference proteome</keyword>
<dbReference type="Gene3D" id="1.10.3730.20">
    <property type="match status" value="1"/>
</dbReference>
<feature type="transmembrane region" description="Helical" evidence="6">
    <location>
        <begin position="33"/>
        <end position="50"/>
    </location>
</feature>
<evidence type="ECO:0000259" key="7">
    <source>
        <dbReference type="Pfam" id="PF00892"/>
    </source>
</evidence>
<dbReference type="STRING" id="1232683.ADIMK_1074"/>
<feature type="domain" description="EamA" evidence="7">
    <location>
        <begin position="146"/>
        <end position="280"/>
    </location>
</feature>
<proteinExistence type="inferred from homology"/>
<accession>A0A081G1G6</accession>
<name>A0A081G1G6_9GAMM</name>
<evidence type="ECO:0000313" key="8">
    <source>
        <dbReference type="EMBL" id="KEA64621.1"/>
    </source>
</evidence>
<keyword evidence="5 6" id="KW-0472">Membrane</keyword>
<evidence type="ECO:0000256" key="5">
    <source>
        <dbReference type="ARBA" id="ARBA00023136"/>
    </source>
</evidence>
<evidence type="ECO:0000256" key="4">
    <source>
        <dbReference type="ARBA" id="ARBA00022989"/>
    </source>
</evidence>
<dbReference type="AlphaFoldDB" id="A0A081G1G6"/>
<feature type="transmembrane region" description="Helical" evidence="6">
    <location>
        <begin position="62"/>
        <end position="83"/>
    </location>
</feature>
<dbReference type="InterPro" id="IPR050638">
    <property type="entry name" value="AA-Vitamin_Transporters"/>
</dbReference>
<feature type="transmembrane region" description="Helical" evidence="6">
    <location>
        <begin position="267"/>
        <end position="288"/>
    </location>
</feature>
<evidence type="ECO:0000256" key="2">
    <source>
        <dbReference type="ARBA" id="ARBA00007362"/>
    </source>
</evidence>
<dbReference type="Proteomes" id="UP000028252">
    <property type="component" value="Unassembled WGS sequence"/>
</dbReference>
<dbReference type="InterPro" id="IPR000620">
    <property type="entry name" value="EamA_dom"/>
</dbReference>
<comment type="similarity">
    <text evidence="2">Belongs to the EamA transporter family.</text>
</comment>
<keyword evidence="3 6" id="KW-0812">Transmembrane</keyword>
<reference evidence="8 9" key="1">
    <citation type="submission" date="2014-04" db="EMBL/GenBank/DDBJ databases">
        <title>Marinobacterium kochiensis sp. nov., isolated from sediment sample collected from Kochi backwaters in Kerala, India.</title>
        <authorList>
            <person name="Singh A."/>
            <person name="Pinnaka A.K."/>
        </authorList>
    </citation>
    <scope>NUCLEOTIDE SEQUENCE [LARGE SCALE GENOMIC DNA]</scope>
    <source>
        <strain evidence="8 9">AK27</strain>
    </source>
</reference>
<feature type="transmembrane region" description="Helical" evidence="6">
    <location>
        <begin position="120"/>
        <end position="139"/>
    </location>
</feature>
<dbReference type="OrthoDB" id="9776210at2"/>
<dbReference type="EMBL" id="JMQN01000015">
    <property type="protein sequence ID" value="KEA64621.1"/>
    <property type="molecule type" value="Genomic_DNA"/>
</dbReference>
<dbReference type="PANTHER" id="PTHR32322:SF2">
    <property type="entry name" value="EAMA DOMAIN-CONTAINING PROTEIN"/>
    <property type="match status" value="1"/>
</dbReference>
<evidence type="ECO:0000313" key="9">
    <source>
        <dbReference type="Proteomes" id="UP000028252"/>
    </source>
</evidence>
<feature type="domain" description="EamA" evidence="7">
    <location>
        <begin position="7"/>
        <end position="134"/>
    </location>
</feature>
<evidence type="ECO:0000256" key="1">
    <source>
        <dbReference type="ARBA" id="ARBA00004141"/>
    </source>
</evidence>
<dbReference type="SUPFAM" id="SSF103481">
    <property type="entry name" value="Multidrug resistance efflux transporter EmrE"/>
    <property type="match status" value="2"/>
</dbReference>
<evidence type="ECO:0000256" key="6">
    <source>
        <dbReference type="SAM" id="Phobius"/>
    </source>
</evidence>
<evidence type="ECO:0000256" key="3">
    <source>
        <dbReference type="ARBA" id="ARBA00022692"/>
    </source>
</evidence>
<sequence>MIPAAYLLVVLIWSTTPITVAWSGESVDPVAAAGIRMAIAAVVGMLILAVRRIKLRLDSLAIKSYVAATLGTFGAMCCVYLSARYIPSGLISVLFGLAPMLSALFSRFVFDGEAFPPHRWFSCLIALLGLAIVFMDDVALGPESWTGIGLLLMGVSFFSLSGVMVKQQAAGLDPLVQTLGSLILSLPCYTLTWYLLDGSWQPLDPATRSFWSIVYLALVGSLLGFASYYFVLKHLSASTVALVTLITPIFALLLGHLFNDEPLSERLYIGSVVILGGLASFFFGGSLFSPRKVRIQG</sequence>
<keyword evidence="4 6" id="KW-1133">Transmembrane helix</keyword>
<feature type="transmembrane region" description="Helical" evidence="6">
    <location>
        <begin position="175"/>
        <end position="196"/>
    </location>
</feature>
<comment type="subcellular location">
    <subcellularLocation>
        <location evidence="1">Membrane</location>
        <topology evidence="1">Multi-pass membrane protein</topology>
    </subcellularLocation>
</comment>
<dbReference type="Pfam" id="PF00892">
    <property type="entry name" value="EamA"/>
    <property type="match status" value="2"/>
</dbReference>
<organism evidence="8 9">
    <name type="scientific">Marinobacterium lacunae</name>
    <dbReference type="NCBI Taxonomy" id="1232683"/>
    <lineage>
        <taxon>Bacteria</taxon>
        <taxon>Pseudomonadati</taxon>
        <taxon>Pseudomonadota</taxon>
        <taxon>Gammaproteobacteria</taxon>
        <taxon>Oceanospirillales</taxon>
        <taxon>Oceanospirillaceae</taxon>
        <taxon>Marinobacterium</taxon>
    </lineage>
</organism>
<dbReference type="RefSeq" id="WP_051692503.1">
    <property type="nucleotide sequence ID" value="NZ_JMQN01000015.1"/>
</dbReference>
<protein>
    <submittedName>
        <fullName evidence="8">Permease of the drug/metabolite transporter (DMT) superfamily</fullName>
    </submittedName>
</protein>
<feature type="transmembrane region" description="Helical" evidence="6">
    <location>
        <begin position="208"/>
        <end position="230"/>
    </location>
</feature>
<dbReference type="InterPro" id="IPR037185">
    <property type="entry name" value="EmrE-like"/>
</dbReference>
<feature type="transmembrane region" description="Helical" evidence="6">
    <location>
        <begin position="145"/>
        <end position="163"/>
    </location>
</feature>
<gene>
    <name evidence="8" type="ORF">ADIMK_1074</name>
</gene>
<dbReference type="GO" id="GO:0016020">
    <property type="term" value="C:membrane"/>
    <property type="evidence" value="ECO:0007669"/>
    <property type="project" value="UniProtKB-SubCell"/>
</dbReference>
<feature type="transmembrane region" description="Helical" evidence="6">
    <location>
        <begin position="89"/>
        <end position="108"/>
    </location>
</feature>
<feature type="transmembrane region" description="Helical" evidence="6">
    <location>
        <begin position="237"/>
        <end position="255"/>
    </location>
</feature>